<keyword evidence="3" id="KW-1185">Reference proteome</keyword>
<reference evidence="2" key="2">
    <citation type="submission" date="2023-04" db="EMBL/GenBank/DDBJ databases">
        <title>Paracnuella aquatica gen. nov., sp. nov., a member of the family Chitinophagaceae isolated from a hot spring.</title>
        <authorList>
            <person name="Wang C."/>
        </authorList>
    </citation>
    <scope>NUCLEOTIDE SEQUENCE</scope>
    <source>
        <strain evidence="2">LB-8</strain>
    </source>
</reference>
<keyword evidence="1" id="KW-0472">Membrane</keyword>
<feature type="transmembrane region" description="Helical" evidence="1">
    <location>
        <begin position="6"/>
        <end position="26"/>
    </location>
</feature>
<accession>A0A9X2XYQ6</accession>
<evidence type="ECO:0000313" key="3">
    <source>
        <dbReference type="Proteomes" id="UP001155483"/>
    </source>
</evidence>
<evidence type="ECO:0000313" key="2">
    <source>
        <dbReference type="EMBL" id="MCU7551356.1"/>
    </source>
</evidence>
<protein>
    <recommendedName>
        <fullName evidence="4">Cardiolipin synthase N-terminal domain-containing protein</fullName>
    </recommendedName>
</protein>
<keyword evidence="1" id="KW-0812">Transmembrane</keyword>
<evidence type="ECO:0008006" key="4">
    <source>
        <dbReference type="Google" id="ProtNLM"/>
    </source>
</evidence>
<feature type="transmembrane region" description="Helical" evidence="1">
    <location>
        <begin position="33"/>
        <end position="52"/>
    </location>
</feature>
<name>A0A9X2XYQ6_9BACT</name>
<gene>
    <name evidence="2" type="ORF">OCK74_19700</name>
</gene>
<dbReference type="Proteomes" id="UP001155483">
    <property type="component" value="Unassembled WGS sequence"/>
</dbReference>
<proteinExistence type="predicted"/>
<feature type="transmembrane region" description="Helical" evidence="1">
    <location>
        <begin position="67"/>
        <end position="86"/>
    </location>
</feature>
<keyword evidence="1" id="KW-1133">Transmembrane helix</keyword>
<dbReference type="EMBL" id="JAOTIF010000020">
    <property type="protein sequence ID" value="MCU7551356.1"/>
    <property type="molecule type" value="Genomic_DNA"/>
</dbReference>
<dbReference type="AlphaFoldDB" id="A0A9X2XYQ6"/>
<comment type="caution">
    <text evidence="2">The sequence shown here is derived from an EMBL/GenBank/DDBJ whole genome shotgun (WGS) entry which is preliminary data.</text>
</comment>
<organism evidence="2 3">
    <name type="scientific">Paraflavisolibacter caeni</name>
    <dbReference type="NCBI Taxonomy" id="2982496"/>
    <lineage>
        <taxon>Bacteria</taxon>
        <taxon>Pseudomonadati</taxon>
        <taxon>Bacteroidota</taxon>
        <taxon>Chitinophagia</taxon>
        <taxon>Chitinophagales</taxon>
        <taxon>Chitinophagaceae</taxon>
        <taxon>Paraflavisolibacter</taxon>
    </lineage>
</organism>
<dbReference type="RefSeq" id="WP_279298795.1">
    <property type="nucleotide sequence ID" value="NZ_JAOTIF010000020.1"/>
</dbReference>
<reference evidence="2" key="1">
    <citation type="submission" date="2022-09" db="EMBL/GenBank/DDBJ databases">
        <authorList>
            <person name="Yuan C."/>
            <person name="Ke Z."/>
        </authorList>
    </citation>
    <scope>NUCLEOTIDE SEQUENCE</scope>
    <source>
        <strain evidence="2">LB-8</strain>
    </source>
</reference>
<sequence>MKLGTVVTTSFIVGLILTLVGAYLKITHSEGAGTWLCIGIIASLVFIGTAIYEVRSSTRINTAEKNMWTLAFIFFSGITGLVYILMGRKRITANP</sequence>
<evidence type="ECO:0000256" key="1">
    <source>
        <dbReference type="SAM" id="Phobius"/>
    </source>
</evidence>